<dbReference type="PANTHER" id="PTHR13906">
    <property type="entry name" value="PORCUPINE"/>
    <property type="match status" value="1"/>
</dbReference>
<feature type="transmembrane region" description="Helical" evidence="8">
    <location>
        <begin position="82"/>
        <end position="102"/>
    </location>
</feature>
<dbReference type="PANTHER" id="PTHR13906:SF4">
    <property type="entry name" value="LYSOPHOSPHOLIPID ACYLTRANSFERASE 6"/>
    <property type="match status" value="1"/>
</dbReference>
<reference evidence="13" key="4">
    <citation type="submission" date="2020-10" db="UniProtKB">
        <authorList>
            <consortium name="WormBaseParasite"/>
        </authorList>
    </citation>
    <scope>IDENTIFICATION</scope>
</reference>
<gene>
    <name evidence="10 13" type="ORF">EGR_10564</name>
    <name evidence="9" type="ORF">EgrG_000724000</name>
</gene>
<keyword evidence="4 8" id="KW-1133">Transmembrane helix</keyword>
<evidence type="ECO:0000256" key="4">
    <source>
        <dbReference type="ARBA" id="ARBA00022989"/>
    </source>
</evidence>
<dbReference type="OrthoDB" id="286734at2759"/>
<feature type="transmembrane region" description="Helical" evidence="8">
    <location>
        <begin position="309"/>
        <end position="330"/>
    </location>
</feature>
<evidence type="ECO:0000256" key="1">
    <source>
        <dbReference type="ARBA" id="ARBA00004141"/>
    </source>
</evidence>
<proteinExistence type="predicted"/>
<comment type="subcellular location">
    <subcellularLocation>
        <location evidence="1">Membrane</location>
        <topology evidence="1">Multi-pass membrane protein</topology>
    </subcellularLocation>
</comment>
<feature type="transmembrane region" description="Helical" evidence="8">
    <location>
        <begin position="526"/>
        <end position="546"/>
    </location>
</feature>
<keyword evidence="5 8" id="KW-0472">Membrane</keyword>
<dbReference type="CTD" id="36346279"/>
<dbReference type="WBParaSite" id="EgrG_000724000">
    <property type="protein sequence ID" value="EgrG_000724000"/>
    <property type="gene ID" value="EgrG_000724000"/>
</dbReference>
<organism evidence="10 11">
    <name type="scientific">Echinococcus granulosus</name>
    <name type="common">Hydatid tapeworm</name>
    <dbReference type="NCBI Taxonomy" id="6210"/>
    <lineage>
        <taxon>Eukaryota</taxon>
        <taxon>Metazoa</taxon>
        <taxon>Spiralia</taxon>
        <taxon>Lophotrochozoa</taxon>
        <taxon>Platyhelminthes</taxon>
        <taxon>Cestoda</taxon>
        <taxon>Eucestoda</taxon>
        <taxon>Cyclophyllidea</taxon>
        <taxon>Taeniidae</taxon>
        <taxon>Echinococcus</taxon>
        <taxon>Echinococcus granulosus group</taxon>
    </lineage>
</organism>
<dbReference type="AlphaFoldDB" id="U6JJ84"/>
<evidence type="ECO:0000313" key="10">
    <source>
        <dbReference type="EMBL" id="EUB54578.1"/>
    </source>
</evidence>
<dbReference type="InterPro" id="IPR049941">
    <property type="entry name" value="LPLAT_7/PORCN-like"/>
</dbReference>
<dbReference type="GO" id="GO:0016020">
    <property type="term" value="C:membrane"/>
    <property type="evidence" value="ECO:0007669"/>
    <property type="project" value="UniProtKB-SubCell"/>
</dbReference>
<keyword evidence="6 10" id="KW-0012">Acyltransferase</keyword>
<dbReference type="OMA" id="WFVYINI"/>
<evidence type="ECO:0000256" key="6">
    <source>
        <dbReference type="ARBA" id="ARBA00023315"/>
    </source>
</evidence>
<dbReference type="InterPro" id="IPR004299">
    <property type="entry name" value="MBOAT_fam"/>
</dbReference>
<evidence type="ECO:0000313" key="12">
    <source>
        <dbReference type="Proteomes" id="UP000492820"/>
    </source>
</evidence>
<keyword evidence="3 8" id="KW-0812">Transmembrane</keyword>
<keyword evidence="2 10" id="KW-0808">Transferase</keyword>
<reference evidence="9" key="3">
    <citation type="submission" date="2014-06" db="EMBL/GenBank/DDBJ databases">
        <authorList>
            <person name="Aslett M."/>
        </authorList>
    </citation>
    <scope>NUCLEOTIDE SEQUENCE</scope>
</reference>
<dbReference type="GeneID" id="36346279"/>
<dbReference type="Proteomes" id="UP000492820">
    <property type="component" value="Unassembled WGS sequence"/>
</dbReference>
<evidence type="ECO:0000256" key="2">
    <source>
        <dbReference type="ARBA" id="ARBA00022679"/>
    </source>
</evidence>
<dbReference type="GO" id="GO:0030258">
    <property type="term" value="P:lipid modification"/>
    <property type="evidence" value="ECO:0007669"/>
    <property type="project" value="TreeGrafter"/>
</dbReference>
<feature type="region of interest" description="Disordered" evidence="7">
    <location>
        <begin position="1"/>
        <end position="21"/>
    </location>
</feature>
<evidence type="ECO:0000313" key="13">
    <source>
        <dbReference type="WBParaSite" id="EgrG_000724000"/>
    </source>
</evidence>
<evidence type="ECO:0000313" key="9">
    <source>
        <dbReference type="EMBL" id="CDS24164.1"/>
    </source>
</evidence>
<dbReference type="EMBL" id="LK028599">
    <property type="protein sequence ID" value="CDS24164.1"/>
    <property type="molecule type" value="Genomic_DNA"/>
</dbReference>
<sequence length="593" mass="66824">MTVNNTSLLPQNRGLTLPSSPLTTTTTTAALNGSSHTNFHIFDILVGLVMGVTIEHGTGRSVKDRFYAGSRLLQPVTNWSGIPIDMINFVVASFASLPLALIMRYGLPPSRVRPLFRAITEILLGAGVVIFCFGMQLRVLLLQSCVAYVILLFCRHDRLVTPIAVTTWSLLYLMLIHQCRLYYDYEGYTLDISGAVMLQTQRLSSLAFNLYDGVRIAKALVSDATYKTPNDDAHVDGKNDPKRAIVEEGGPTLMPSSRECAVAKMPGPIEFAAYCMYFHGVCIGPFVFFKDYQNYLHGYENKHLPPIPFCRLCYLTLRLAVYGLTYAVLFNRIPVNFINHGAFQELSLLGQTSYMFAAFIVARLKYYFGWCLAEMLGICAGNGYTGVDPETRTTLWANVHNFDFFQVETAPNLKVLIDAWNIGTVRWLREVVYFRAPLRFRTILVFLVSAFWHGLYPGYYLMFTTFALFTYTSRTWRRNVRPLVLGAESPSLQCFYDFFTLLITHFAMEYAQAPFHLLGFLPSISLWTRFLFVPHIIGVVVIVAVARTVRYFKAVVEARVSRRQLSTASHIGVGGVGVVDHRADCVTIHDCND</sequence>
<protein>
    <submittedName>
        <fullName evidence="10 13">Membrane-bound O-acyltransferase domain-containing protein</fullName>
    </submittedName>
    <submittedName>
        <fullName evidence="9">O acyltransferase membrane bound domain</fullName>
    </submittedName>
</protein>
<dbReference type="Pfam" id="PF03062">
    <property type="entry name" value="MBOAT"/>
    <property type="match status" value="1"/>
</dbReference>
<reference evidence="10 11" key="1">
    <citation type="journal article" date="2013" name="Nat. Genet.">
        <title>The genome of the hydatid tapeworm Echinococcus granulosus.</title>
        <authorList>
            <person name="Zheng H."/>
            <person name="Zhang W."/>
            <person name="Zhang L."/>
            <person name="Zhang Z."/>
            <person name="Li J."/>
            <person name="Lu G."/>
            <person name="Zhu Y."/>
            <person name="Wang Y."/>
            <person name="Huang Y."/>
            <person name="Liu J."/>
            <person name="Kang H."/>
            <person name="Chen J."/>
            <person name="Wang L."/>
            <person name="Chen A."/>
            <person name="Yu S."/>
            <person name="Gao Z."/>
            <person name="Jin L."/>
            <person name="Gu W."/>
            <person name="Wang Z."/>
            <person name="Zhao L."/>
            <person name="Shi B."/>
            <person name="Wen H."/>
            <person name="Lin R."/>
            <person name="Jones M.K."/>
            <person name="Brejova B."/>
            <person name="Vinar T."/>
            <person name="Zhao G."/>
            <person name="McManus D.P."/>
            <person name="Chen Z."/>
            <person name="Zhou Y."/>
            <person name="Wang S."/>
        </authorList>
    </citation>
    <scope>NUCLEOTIDE SEQUENCE [LARGE SCALE GENOMIC DNA]</scope>
</reference>
<evidence type="ECO:0000256" key="7">
    <source>
        <dbReference type="SAM" id="MobiDB-lite"/>
    </source>
</evidence>
<name>U6JJ84_ECHGR</name>
<feature type="compositionally biased region" description="Polar residues" evidence="7">
    <location>
        <begin position="1"/>
        <end position="14"/>
    </location>
</feature>
<feature type="transmembrane region" description="Helical" evidence="8">
    <location>
        <begin position="443"/>
        <end position="471"/>
    </location>
</feature>
<evidence type="ECO:0000256" key="8">
    <source>
        <dbReference type="SAM" id="Phobius"/>
    </source>
</evidence>
<feature type="transmembrane region" description="Helical" evidence="8">
    <location>
        <begin position="271"/>
        <end position="289"/>
    </location>
</feature>
<feature type="transmembrane region" description="Helical" evidence="8">
    <location>
        <begin position="159"/>
        <end position="176"/>
    </location>
</feature>
<dbReference type="STRING" id="6210.U6JJ84"/>
<dbReference type="RefSeq" id="XP_024345774.1">
    <property type="nucleotide sequence ID" value="XM_024499813.1"/>
</dbReference>
<feature type="transmembrane region" description="Helical" evidence="8">
    <location>
        <begin position="122"/>
        <end position="153"/>
    </location>
</feature>
<dbReference type="EMBL" id="APAU02000234">
    <property type="protein sequence ID" value="EUB54578.1"/>
    <property type="molecule type" value="Genomic_DNA"/>
</dbReference>
<reference evidence="9 12" key="2">
    <citation type="journal article" date="2013" name="Nature">
        <title>The genomes of four tapeworm species reveal adaptations to parasitism.</title>
        <authorList>
            <person name="Tsai I.J."/>
            <person name="Zarowiecki M."/>
            <person name="Holroyd N."/>
            <person name="Garciarrubio A."/>
            <person name="Sanchez-Flores A."/>
            <person name="Brooks K.L."/>
            <person name="Tracey A."/>
            <person name="Bobes R.J."/>
            <person name="Fragoso G."/>
            <person name="Sciutto E."/>
            <person name="Aslett M."/>
            <person name="Beasley H."/>
            <person name="Bennett H.M."/>
            <person name="Cai J."/>
            <person name="Camicia F."/>
            <person name="Clark R."/>
            <person name="Cucher M."/>
            <person name="De Silva N."/>
            <person name="Day T.A."/>
            <person name="Deplazes P."/>
            <person name="Estrada K."/>
            <person name="Fernandez C."/>
            <person name="Holland P.W."/>
            <person name="Hou J."/>
            <person name="Hu S."/>
            <person name="Huckvale T."/>
            <person name="Hung S.S."/>
            <person name="Kamenetzky L."/>
            <person name="Keane J.A."/>
            <person name="Kiss F."/>
            <person name="Koziol U."/>
            <person name="Lambert O."/>
            <person name="Liu K."/>
            <person name="Luo X."/>
            <person name="Luo Y."/>
            <person name="Macchiaroli N."/>
            <person name="Nichol S."/>
            <person name="Paps J."/>
            <person name="Parkinson J."/>
            <person name="Pouchkina-Stantcheva N."/>
            <person name="Riddiford N."/>
            <person name="Rosenzvit M."/>
            <person name="Salinas G."/>
            <person name="Wasmuth J.D."/>
            <person name="Zamanian M."/>
            <person name="Zheng Y."/>
            <person name="Cai X."/>
            <person name="Soberon X."/>
            <person name="Olson P.D."/>
            <person name="Laclette J.P."/>
            <person name="Brehm K."/>
            <person name="Berriman M."/>
            <person name="Garciarrubio A."/>
            <person name="Bobes R.J."/>
            <person name="Fragoso G."/>
            <person name="Sanchez-Flores A."/>
            <person name="Estrada K."/>
            <person name="Cevallos M.A."/>
            <person name="Morett E."/>
            <person name="Gonzalez V."/>
            <person name="Portillo T."/>
            <person name="Ochoa-Leyva A."/>
            <person name="Jose M.V."/>
            <person name="Sciutto E."/>
            <person name="Landa A."/>
            <person name="Jimenez L."/>
            <person name="Valdes V."/>
            <person name="Carrero J.C."/>
            <person name="Larralde C."/>
            <person name="Morales-Montor J."/>
            <person name="Limon-Lason J."/>
            <person name="Soberon X."/>
            <person name="Laclette J.P."/>
        </authorList>
    </citation>
    <scope>NUCLEOTIDE SEQUENCE [LARGE SCALE GENOMIC DNA]</scope>
</reference>
<evidence type="ECO:0000256" key="5">
    <source>
        <dbReference type="ARBA" id="ARBA00023136"/>
    </source>
</evidence>
<dbReference type="KEGG" id="egl:EGR_10564"/>
<dbReference type="Proteomes" id="UP000019149">
    <property type="component" value="Unassembled WGS sequence"/>
</dbReference>
<evidence type="ECO:0000313" key="11">
    <source>
        <dbReference type="Proteomes" id="UP000019149"/>
    </source>
</evidence>
<keyword evidence="11" id="KW-1185">Reference proteome</keyword>
<evidence type="ECO:0000256" key="3">
    <source>
        <dbReference type="ARBA" id="ARBA00022692"/>
    </source>
</evidence>
<dbReference type="GO" id="GO:0016746">
    <property type="term" value="F:acyltransferase activity"/>
    <property type="evidence" value="ECO:0007669"/>
    <property type="project" value="UniProtKB-KW"/>
</dbReference>
<accession>U6JJ84</accession>